<comment type="caution">
    <text evidence="1">The sequence shown here is derived from an EMBL/GenBank/DDBJ whole genome shotgun (WGS) entry which is preliminary data.</text>
</comment>
<protein>
    <submittedName>
        <fullName evidence="1">Uncharacterized protein</fullName>
    </submittedName>
</protein>
<name>A0ABW4GVP6_9ACTN</name>
<dbReference type="Proteomes" id="UP001597097">
    <property type="component" value="Unassembled WGS sequence"/>
</dbReference>
<keyword evidence="2" id="KW-1185">Reference proteome</keyword>
<gene>
    <name evidence="1" type="ORF">ACFSJ0_58645</name>
</gene>
<evidence type="ECO:0000313" key="1">
    <source>
        <dbReference type="EMBL" id="MFD1546953.1"/>
    </source>
</evidence>
<accession>A0ABW4GVP6</accession>
<dbReference type="RefSeq" id="WP_219536640.1">
    <property type="nucleotide sequence ID" value="NZ_JAHKRM010000031.1"/>
</dbReference>
<reference evidence="2" key="1">
    <citation type="journal article" date="2019" name="Int. J. Syst. Evol. Microbiol.">
        <title>The Global Catalogue of Microorganisms (GCM) 10K type strain sequencing project: providing services to taxonomists for standard genome sequencing and annotation.</title>
        <authorList>
            <consortium name="The Broad Institute Genomics Platform"/>
            <consortium name="The Broad Institute Genome Sequencing Center for Infectious Disease"/>
            <person name="Wu L."/>
            <person name="Ma J."/>
        </authorList>
    </citation>
    <scope>NUCLEOTIDE SEQUENCE [LARGE SCALE GENOMIC DNA]</scope>
    <source>
        <strain evidence="2">CGMCC 1.15399</strain>
    </source>
</reference>
<dbReference type="EMBL" id="JBHUCM010000070">
    <property type="protein sequence ID" value="MFD1546953.1"/>
    <property type="molecule type" value="Genomic_DNA"/>
</dbReference>
<proteinExistence type="predicted"/>
<evidence type="ECO:0000313" key="2">
    <source>
        <dbReference type="Proteomes" id="UP001597097"/>
    </source>
</evidence>
<sequence>MPEIEPSVQAAREMQALAVAGWNATVPVGTPVRYWTGWREGDGKTSRTRTAAQLLGGHTAVVWVEGEVSCIALSHVAVLEASVHG</sequence>
<organism evidence="1 2">
    <name type="scientific">Nonomuraea guangzhouensis</name>
    <dbReference type="NCBI Taxonomy" id="1291555"/>
    <lineage>
        <taxon>Bacteria</taxon>
        <taxon>Bacillati</taxon>
        <taxon>Actinomycetota</taxon>
        <taxon>Actinomycetes</taxon>
        <taxon>Streptosporangiales</taxon>
        <taxon>Streptosporangiaceae</taxon>
        <taxon>Nonomuraea</taxon>
    </lineage>
</organism>